<evidence type="ECO:0000313" key="5">
    <source>
        <dbReference type="Proteomes" id="UP000256269"/>
    </source>
</evidence>
<dbReference type="GO" id="GO:0070402">
    <property type="term" value="F:NADPH binding"/>
    <property type="evidence" value="ECO:0007669"/>
    <property type="project" value="TreeGrafter"/>
</dbReference>
<sequence>MRGYVTDPAGRAGLLLADDLPEPTPAPDESVVEVRAFAINAGEARLIQMRPDRWRPGQDVAGVVVRAAADGGGPPVGARVAARLDWEGWAERVPVPTSRAARFDDRVSFEQAATLPVAGLTALRALWQGGAVFGRRVLVTGATGGVGQFAVQLAALAGARVTAWVSGADREEEARELGAHSVITSLADGDGPFHLVLDGVGGPGLTEALHRTAPDGTVVLYGGPGGAAEIRLGDFYRSAHNGRIVGFISDAPEDAIGADLTVLTDLVAEGRLRPRIGLAADWRETPAAFEALAERKVRGKAVLTIG</sequence>
<dbReference type="CDD" id="cd08270">
    <property type="entry name" value="MDR4"/>
    <property type="match status" value="1"/>
</dbReference>
<comment type="caution">
    <text evidence="4">The sequence shown here is derived from an EMBL/GenBank/DDBJ whole genome shotgun (WGS) entry which is preliminary data.</text>
</comment>
<dbReference type="OrthoDB" id="3813297at2"/>
<organism evidence="4 5">
    <name type="scientific">Kutzneria buriramensis</name>
    <dbReference type="NCBI Taxonomy" id="1045776"/>
    <lineage>
        <taxon>Bacteria</taxon>
        <taxon>Bacillati</taxon>
        <taxon>Actinomycetota</taxon>
        <taxon>Actinomycetes</taxon>
        <taxon>Pseudonocardiales</taxon>
        <taxon>Pseudonocardiaceae</taxon>
        <taxon>Kutzneria</taxon>
    </lineage>
</organism>
<dbReference type="Gene3D" id="3.40.50.720">
    <property type="entry name" value="NAD(P)-binding Rossmann-like Domain"/>
    <property type="match status" value="1"/>
</dbReference>
<dbReference type="RefSeq" id="WP_116180692.1">
    <property type="nucleotide sequence ID" value="NZ_CP144375.1"/>
</dbReference>
<keyword evidence="2" id="KW-0560">Oxidoreductase</keyword>
<dbReference type="AlphaFoldDB" id="A0A3E0GWR7"/>
<reference evidence="4 5" key="1">
    <citation type="submission" date="2018-08" db="EMBL/GenBank/DDBJ databases">
        <title>Genomic Encyclopedia of Archaeal and Bacterial Type Strains, Phase II (KMG-II): from individual species to whole genera.</title>
        <authorList>
            <person name="Goeker M."/>
        </authorList>
    </citation>
    <scope>NUCLEOTIDE SEQUENCE [LARGE SCALE GENOMIC DNA]</scope>
    <source>
        <strain evidence="4 5">DSM 45791</strain>
    </source>
</reference>
<dbReference type="InterPro" id="IPR011032">
    <property type="entry name" value="GroES-like_sf"/>
</dbReference>
<keyword evidence="5" id="KW-1185">Reference proteome</keyword>
<proteinExistence type="predicted"/>
<gene>
    <name evidence="4" type="ORF">BCF44_121122</name>
</gene>
<dbReference type="SUPFAM" id="SSF50129">
    <property type="entry name" value="GroES-like"/>
    <property type="match status" value="1"/>
</dbReference>
<dbReference type="InterPro" id="IPR036291">
    <property type="entry name" value="NAD(P)-bd_dom_sf"/>
</dbReference>
<dbReference type="PANTHER" id="PTHR48106:SF18">
    <property type="entry name" value="QUINONE OXIDOREDUCTASE PIG3"/>
    <property type="match status" value="1"/>
</dbReference>
<evidence type="ECO:0000256" key="2">
    <source>
        <dbReference type="ARBA" id="ARBA00023002"/>
    </source>
</evidence>
<evidence type="ECO:0000313" key="4">
    <source>
        <dbReference type="EMBL" id="REH32573.1"/>
    </source>
</evidence>
<keyword evidence="1" id="KW-0521">NADP</keyword>
<dbReference type="EMBL" id="QUNO01000021">
    <property type="protein sequence ID" value="REH32573.1"/>
    <property type="molecule type" value="Genomic_DNA"/>
</dbReference>
<evidence type="ECO:0000259" key="3">
    <source>
        <dbReference type="SMART" id="SM00829"/>
    </source>
</evidence>
<dbReference type="Proteomes" id="UP000256269">
    <property type="component" value="Unassembled WGS sequence"/>
</dbReference>
<evidence type="ECO:0000256" key="1">
    <source>
        <dbReference type="ARBA" id="ARBA00022857"/>
    </source>
</evidence>
<dbReference type="Pfam" id="PF00107">
    <property type="entry name" value="ADH_zinc_N"/>
    <property type="match status" value="1"/>
</dbReference>
<protein>
    <submittedName>
        <fullName evidence="4">NADPH:quinone reductase-like Zn-dependent oxidoreductase</fullName>
    </submittedName>
</protein>
<dbReference type="SMART" id="SM00829">
    <property type="entry name" value="PKS_ER"/>
    <property type="match status" value="1"/>
</dbReference>
<dbReference type="PANTHER" id="PTHR48106">
    <property type="entry name" value="QUINONE OXIDOREDUCTASE PIG3-RELATED"/>
    <property type="match status" value="1"/>
</dbReference>
<accession>A0A3E0GWR7</accession>
<dbReference type="GO" id="GO:0016651">
    <property type="term" value="F:oxidoreductase activity, acting on NAD(P)H"/>
    <property type="evidence" value="ECO:0007669"/>
    <property type="project" value="TreeGrafter"/>
</dbReference>
<dbReference type="SUPFAM" id="SSF51735">
    <property type="entry name" value="NAD(P)-binding Rossmann-fold domains"/>
    <property type="match status" value="1"/>
</dbReference>
<dbReference type="InterPro" id="IPR020843">
    <property type="entry name" value="ER"/>
</dbReference>
<dbReference type="Gene3D" id="3.90.180.10">
    <property type="entry name" value="Medium-chain alcohol dehydrogenases, catalytic domain"/>
    <property type="match status" value="1"/>
</dbReference>
<dbReference type="InterPro" id="IPR013149">
    <property type="entry name" value="ADH-like_C"/>
</dbReference>
<feature type="domain" description="Enoyl reductase (ER)" evidence="3">
    <location>
        <begin position="10"/>
        <end position="303"/>
    </location>
</feature>
<name>A0A3E0GWR7_9PSEU</name>